<feature type="region of interest" description="Disordered" evidence="1">
    <location>
        <begin position="344"/>
        <end position="389"/>
    </location>
</feature>
<feature type="compositionally biased region" description="Low complexity" evidence="1">
    <location>
        <begin position="367"/>
        <end position="382"/>
    </location>
</feature>
<dbReference type="Gene3D" id="2.120.10.30">
    <property type="entry name" value="TolB, C-terminal domain"/>
    <property type="match status" value="1"/>
</dbReference>
<dbReference type="Pfam" id="PF00326">
    <property type="entry name" value="Peptidase_S9"/>
    <property type="match status" value="1"/>
</dbReference>
<evidence type="ECO:0000313" key="3">
    <source>
        <dbReference type="EMBL" id="UVI34968.1"/>
    </source>
</evidence>
<keyword evidence="4" id="KW-1185">Reference proteome</keyword>
<reference evidence="3" key="1">
    <citation type="submission" date="2022-03" db="EMBL/GenBank/DDBJ databases">
        <title>Brevibacterium spongiae sp. nov., isolated from marine sponge.</title>
        <authorList>
            <person name="Li Z."/>
            <person name="Zhang M."/>
        </authorList>
    </citation>
    <scope>NUCLEOTIDE SEQUENCE</scope>
    <source>
        <strain evidence="3">WHS-Z9</strain>
    </source>
</reference>
<gene>
    <name evidence="3" type="ORF">L1F31_12650</name>
</gene>
<evidence type="ECO:0000259" key="2">
    <source>
        <dbReference type="Pfam" id="PF00326"/>
    </source>
</evidence>
<proteinExistence type="predicted"/>
<dbReference type="Gene3D" id="3.40.50.1820">
    <property type="entry name" value="alpha/beta hydrolase"/>
    <property type="match status" value="1"/>
</dbReference>
<protein>
    <submittedName>
        <fullName evidence="3">Prolyl oligopeptidase family serine peptidase</fullName>
    </submittedName>
</protein>
<name>A0ABY5SP61_9MICO</name>
<dbReference type="EMBL" id="CP093443">
    <property type="protein sequence ID" value="UVI34968.1"/>
    <property type="molecule type" value="Genomic_DNA"/>
</dbReference>
<feature type="domain" description="Peptidase S9 prolyl oligopeptidase catalytic" evidence="2">
    <location>
        <begin position="492"/>
        <end position="699"/>
    </location>
</feature>
<dbReference type="SUPFAM" id="SSF53474">
    <property type="entry name" value="alpha/beta-Hydrolases"/>
    <property type="match status" value="1"/>
</dbReference>
<dbReference type="PANTHER" id="PTHR43056">
    <property type="entry name" value="PEPTIDASE S9 PROLYL OLIGOPEPTIDASE"/>
    <property type="match status" value="1"/>
</dbReference>
<dbReference type="InterPro" id="IPR011042">
    <property type="entry name" value="6-blade_b-propeller_TolB-like"/>
</dbReference>
<dbReference type="SUPFAM" id="SSF82171">
    <property type="entry name" value="DPP6 N-terminal domain-like"/>
    <property type="match status" value="1"/>
</dbReference>
<dbReference type="InterPro" id="IPR001375">
    <property type="entry name" value="Peptidase_S9_cat"/>
</dbReference>
<evidence type="ECO:0000256" key="1">
    <source>
        <dbReference type="SAM" id="MobiDB-lite"/>
    </source>
</evidence>
<dbReference type="PANTHER" id="PTHR43056:SF5">
    <property type="entry name" value="PEPTIDASE S9 PROLYL OLIGOPEPTIDASE CATALYTIC DOMAIN-CONTAINING PROTEIN"/>
    <property type="match status" value="1"/>
</dbReference>
<accession>A0ABY5SP61</accession>
<dbReference type="Proteomes" id="UP001064879">
    <property type="component" value="Chromosome"/>
</dbReference>
<evidence type="ECO:0000313" key="4">
    <source>
        <dbReference type="Proteomes" id="UP001064879"/>
    </source>
</evidence>
<organism evidence="3 4">
    <name type="scientific">Brevibacterium spongiae</name>
    <dbReference type="NCBI Taxonomy" id="2909672"/>
    <lineage>
        <taxon>Bacteria</taxon>
        <taxon>Bacillati</taxon>
        <taxon>Actinomycetota</taxon>
        <taxon>Actinomycetes</taxon>
        <taxon>Micrococcales</taxon>
        <taxon>Brevibacteriaceae</taxon>
        <taxon>Brevibacterium</taxon>
    </lineage>
</organism>
<sequence length="704" mass="76391">MKESPQDVVTAPYGTWSSPLTAAEVAAGAAPIFDAAFRGDEIFYSTKIPSEKARTGLVRTSLSRPSAREQILPTGFNIRSAVHEYGGGAWALDPDSEVIYFVNAADQRVWQIIPGRAPHALTPDTSGRIRYGDLHMTPWGLLCVREDCRSTRRQRAIVLLTKHGTTNVLSTLSHFMAWPRLSPDGSTLAFIGWEHPNMPWDGTNLWLVDVRTPAAPAIAVLRGDPIERPRQAPPTLPGPVDGGISLLQPEFTSDSSLHVLSDHRRHWALYGLDFDPVAPRRLTTAPSHAPAAEELGTDRLRTVLDTGAEIGGALWQLGARWHFHESGEVWAHTQSATATLVRCRPTDDAPSSVEAPGSADAPNSDNALSSADAQGSADSSSSWEPIDTTGETFGTMEMLDLGRTHLLLTAKSTRRPGILYAVNRVTGLFTEIAHERLDAHQGYYSMPQVTEFGGVPVVIHPPHNPRFAAPVDELPPYVVSIHGGPTGQATPEMSARTSFFTSQGIGVLEVNYGGSTGFGRSWRNRLRGQWGIVDVADTVAAVEGLLAAGLADPQRIAISGASSGGWTVLSALAETEIFACGTSYFGVTDLMRFVVDTHDFESHYIDGLVGPWPEAQDAYIHRSPIRRVTDISVPVAVMQGDRDPIVPPSQAQEFVDTLELAGVEYIYRLYKGESHGFVRAETIIDSLESEFGFYVDVFGIPRGH</sequence>
<dbReference type="InterPro" id="IPR029058">
    <property type="entry name" value="AB_hydrolase_fold"/>
</dbReference>
<dbReference type="InterPro" id="IPR050585">
    <property type="entry name" value="Xaa-Pro_dipeptidyl-ppase/CocE"/>
</dbReference>
<dbReference type="RefSeq" id="WP_265417640.1">
    <property type="nucleotide sequence ID" value="NZ_CP093443.1"/>
</dbReference>